<dbReference type="WBParaSite" id="nRc.2.0.1.t06791-RA">
    <property type="protein sequence ID" value="nRc.2.0.1.t06791-RA"/>
    <property type="gene ID" value="nRc.2.0.1.g06791"/>
</dbReference>
<keyword evidence="1" id="KW-1185">Reference proteome</keyword>
<evidence type="ECO:0000313" key="1">
    <source>
        <dbReference type="Proteomes" id="UP000887565"/>
    </source>
</evidence>
<organism evidence="1 2">
    <name type="scientific">Romanomermis culicivorax</name>
    <name type="common">Nematode worm</name>
    <dbReference type="NCBI Taxonomy" id="13658"/>
    <lineage>
        <taxon>Eukaryota</taxon>
        <taxon>Metazoa</taxon>
        <taxon>Ecdysozoa</taxon>
        <taxon>Nematoda</taxon>
        <taxon>Enoplea</taxon>
        <taxon>Dorylaimia</taxon>
        <taxon>Mermithida</taxon>
        <taxon>Mermithoidea</taxon>
        <taxon>Mermithidae</taxon>
        <taxon>Romanomermis</taxon>
    </lineage>
</organism>
<dbReference type="AlphaFoldDB" id="A0A915HZV5"/>
<dbReference type="Proteomes" id="UP000887565">
    <property type="component" value="Unplaced"/>
</dbReference>
<evidence type="ECO:0000313" key="2">
    <source>
        <dbReference type="WBParaSite" id="nRc.2.0.1.t06791-RA"/>
    </source>
</evidence>
<name>A0A915HZV5_ROMCU</name>
<proteinExistence type="predicted"/>
<sequence>MLINQQDQRIPRRTCSKNVRYDERCRQNRQICEQGYLFPNDERGHWFCHGWGLVLPWMGTGQKSGILALMGGVGAAGDIAVQWGQSLLKRGDLLRGGAAYLGGKVLSKAYLGFVIADLVFGLGIFS</sequence>
<accession>A0A915HZV5</accession>
<reference evidence="2" key="1">
    <citation type="submission" date="2022-11" db="UniProtKB">
        <authorList>
            <consortium name="WormBaseParasite"/>
        </authorList>
    </citation>
    <scope>IDENTIFICATION</scope>
</reference>
<protein>
    <submittedName>
        <fullName evidence="2">Uncharacterized protein</fullName>
    </submittedName>
</protein>